<dbReference type="Proteomes" id="UP000183190">
    <property type="component" value="Unassembled WGS sequence"/>
</dbReference>
<dbReference type="GO" id="GO:0005829">
    <property type="term" value="C:cytosol"/>
    <property type="evidence" value="ECO:0007669"/>
    <property type="project" value="TreeGrafter"/>
</dbReference>
<evidence type="ECO:0000256" key="1">
    <source>
        <dbReference type="ARBA" id="ARBA00009998"/>
    </source>
</evidence>
<comment type="catalytic activity">
    <reaction evidence="6">
        <text>Exonucleolytic cleavage in either 5'- to 3'- or 3'- to 5'-direction to yield nucleoside 5'-phosphates.</text>
        <dbReference type="EC" id="3.1.11.6"/>
    </reaction>
</comment>
<comment type="subcellular location">
    <subcellularLocation>
        <location evidence="6">Cytoplasm</location>
    </subcellularLocation>
</comment>
<evidence type="ECO:0000256" key="6">
    <source>
        <dbReference type="HAMAP-Rule" id="MF_00337"/>
    </source>
</evidence>
<accession>A0A1H6HU49</accession>
<evidence type="ECO:0000313" key="7">
    <source>
        <dbReference type="EMBL" id="SEH38611.1"/>
    </source>
</evidence>
<dbReference type="Gene3D" id="1.10.287.1040">
    <property type="entry name" value="Exonuclease VII, small subunit"/>
    <property type="match status" value="1"/>
</dbReference>
<dbReference type="GO" id="GO:0006308">
    <property type="term" value="P:DNA catabolic process"/>
    <property type="evidence" value="ECO:0007669"/>
    <property type="project" value="UniProtKB-UniRule"/>
</dbReference>
<evidence type="ECO:0000256" key="5">
    <source>
        <dbReference type="ARBA" id="ARBA00022839"/>
    </source>
</evidence>
<comment type="similarity">
    <text evidence="1 6">Belongs to the XseB family.</text>
</comment>
<proteinExistence type="inferred from homology"/>
<dbReference type="PIRSF" id="PIRSF006488">
    <property type="entry name" value="Exonuc_VII_S"/>
    <property type="match status" value="1"/>
</dbReference>
<evidence type="ECO:0000313" key="8">
    <source>
        <dbReference type="Proteomes" id="UP000183190"/>
    </source>
</evidence>
<name>A0A1H6HU49_RUMFL</name>
<dbReference type="EC" id="3.1.11.6" evidence="6"/>
<keyword evidence="5 6" id="KW-0269">Exonuclease</keyword>
<protein>
    <recommendedName>
        <fullName evidence="6">Exodeoxyribonuclease 7 small subunit</fullName>
        <ecNumber evidence="6">3.1.11.6</ecNumber>
    </recommendedName>
    <alternativeName>
        <fullName evidence="6">Exodeoxyribonuclease VII small subunit</fullName>
        <shortName evidence="6">Exonuclease VII small subunit</shortName>
    </alternativeName>
</protein>
<dbReference type="InterPro" id="IPR037004">
    <property type="entry name" value="Exonuc_VII_ssu_sf"/>
</dbReference>
<comment type="subunit">
    <text evidence="6">Heterooligomer composed of large and small subunits.</text>
</comment>
<keyword evidence="4 6" id="KW-0378">Hydrolase</keyword>
<dbReference type="EMBL" id="FNWV01000001">
    <property type="protein sequence ID" value="SEH38611.1"/>
    <property type="molecule type" value="Genomic_DNA"/>
</dbReference>
<dbReference type="RefSeq" id="WP_074714092.1">
    <property type="nucleotide sequence ID" value="NZ_FNWV01000001.1"/>
</dbReference>
<dbReference type="OrthoDB" id="49164at2"/>
<reference evidence="7 8" key="1">
    <citation type="submission" date="2016-10" db="EMBL/GenBank/DDBJ databases">
        <authorList>
            <person name="de Groot N.N."/>
        </authorList>
    </citation>
    <scope>NUCLEOTIDE SEQUENCE [LARGE SCALE GENOMIC DNA]</scope>
    <source>
        <strain evidence="7 8">YAD2003</strain>
    </source>
</reference>
<dbReference type="GO" id="GO:0009318">
    <property type="term" value="C:exodeoxyribonuclease VII complex"/>
    <property type="evidence" value="ECO:0007669"/>
    <property type="project" value="UniProtKB-UniRule"/>
</dbReference>
<dbReference type="AlphaFoldDB" id="A0A1H6HU49"/>
<dbReference type="NCBIfam" id="TIGR01280">
    <property type="entry name" value="xseB"/>
    <property type="match status" value="1"/>
</dbReference>
<gene>
    <name evidence="6" type="primary">xseB</name>
    <name evidence="7" type="ORF">SAMN02910265_00251</name>
</gene>
<keyword evidence="2 6" id="KW-0963">Cytoplasm</keyword>
<dbReference type="HAMAP" id="MF_00337">
    <property type="entry name" value="Exonuc_7_S"/>
    <property type="match status" value="1"/>
</dbReference>
<comment type="function">
    <text evidence="6">Bidirectionally degrades single-stranded DNA into large acid-insoluble oligonucleotides, which are then degraded further into small acid-soluble oligonucleotides.</text>
</comment>
<evidence type="ECO:0000256" key="4">
    <source>
        <dbReference type="ARBA" id="ARBA00022801"/>
    </source>
</evidence>
<dbReference type="PANTHER" id="PTHR34137">
    <property type="entry name" value="EXODEOXYRIBONUCLEASE 7 SMALL SUBUNIT"/>
    <property type="match status" value="1"/>
</dbReference>
<dbReference type="PANTHER" id="PTHR34137:SF1">
    <property type="entry name" value="EXODEOXYRIBONUCLEASE 7 SMALL SUBUNIT"/>
    <property type="match status" value="1"/>
</dbReference>
<keyword evidence="3 6" id="KW-0540">Nuclease</keyword>
<dbReference type="Pfam" id="PF02609">
    <property type="entry name" value="Exonuc_VII_S"/>
    <property type="match status" value="1"/>
</dbReference>
<evidence type="ECO:0000256" key="3">
    <source>
        <dbReference type="ARBA" id="ARBA00022722"/>
    </source>
</evidence>
<sequence>MKEKLTFEDNMTKLGKIVTELEKGDIPLEKAVELYGEGVKLSAACRKQLDEAQIKITEDDGTAPSEK</sequence>
<dbReference type="SUPFAM" id="SSF116842">
    <property type="entry name" value="XseB-like"/>
    <property type="match status" value="1"/>
</dbReference>
<dbReference type="InterPro" id="IPR003761">
    <property type="entry name" value="Exonuc_VII_S"/>
</dbReference>
<evidence type="ECO:0000256" key="2">
    <source>
        <dbReference type="ARBA" id="ARBA00022490"/>
    </source>
</evidence>
<dbReference type="GO" id="GO:0008855">
    <property type="term" value="F:exodeoxyribonuclease VII activity"/>
    <property type="evidence" value="ECO:0007669"/>
    <property type="project" value="UniProtKB-UniRule"/>
</dbReference>
<organism evidence="7 8">
    <name type="scientific">Ruminococcus flavefaciens</name>
    <dbReference type="NCBI Taxonomy" id="1265"/>
    <lineage>
        <taxon>Bacteria</taxon>
        <taxon>Bacillati</taxon>
        <taxon>Bacillota</taxon>
        <taxon>Clostridia</taxon>
        <taxon>Eubacteriales</taxon>
        <taxon>Oscillospiraceae</taxon>
        <taxon>Ruminococcus</taxon>
    </lineage>
</organism>